<dbReference type="SMART" id="SM00736">
    <property type="entry name" value="CADG"/>
    <property type="match status" value="6"/>
</dbReference>
<sequence length="1124" mass="121648">TVGMNAHDWSNITVYAYNVTSSTLSSGVESKVQIPNNPISIIDVPSSFIVDVGDTITIDANRTDADGDSPTFSSDDLNIFDIDPSSGVASWTTKNKDIGTHYVNLTVSDGYGSVDHQVVMITVTNVNSAPVLGEIGSQSVFEGQELAFTLNGTDPDNDPLTYSMSGEPAGATLDPSTGDFSWTPDYDDEGIHSIEFMVSDDSNANDTENVLITVNNMNREPVLDAVGPQSVNESETLTFTLNATDLDNETLTYSMIGSLSGATLDPSTGVFSWTPGYDASGIHYVDFIVTDPVNGNDLENVTITVNNVNRAPELTSIGAQSVSEGQELSFTLVGSDDDTDDTLIYSMSNLPSDATLNETTGEFSWIPDYDTTNATAGFDDVTAMFTVSDGEDTASQYVIITVTNTNRAPEFPAFGTVNAYEGTELVLNISATDPDEDTLSYFTNATFGTMNGTNFEWTPDYTQSRTYFVEFTVEDASLDDKIVVTIVVNDVNRAPVLDYIPTVSVNETEEVTITLSANDPDGDYPLYFSMDSNLGDLNDNVFTWTPDYIYQNTTTYINFTVSDGSLSDTKMAVIGVNDTNNAPVFEYVEEKTINENEYLSFTVTAIDPDIDDELTYYVSGAPSTAIISSNSAGINFSWTPSYDESGTYNVEFIVEDGMDYSDKMIVPIVVSNVNRAPVFDSLQSGYTINENEYLAITLGANDPDSEDEDHITVWINNTGNASGTLNGDIYSWDTNYRDSGIYNMEFIVSDGTVNTSGTTTITINDVNAPPVLSSIGSKSVEEEDELTFTITASDVDGDNLNYSALNLPDNATLGNTTGVFTWTPVDGDAGTYSVIFSVTDGVDTDSQTVAITVTSTSSTSSTTSSSSGGGGGGGGAATSGEEFDNIDFKDYNLKSVVREVDTSFSFYKENNSIVSLSFISELNAGQVKAVVEVLKDTSSQVDSAAPGDVYKNMNIYIDSNLADDVIDDCKINFKVDKVWVDENNIDVSMITLCRYNSGEWDILPTAVTGEDEYYYYFTSTTPGFSSYAISSVDPSTMTQEVSAEEIVATSVDIEPMMSTEDETPLESGAELPQKESSSFPFLIVIGLIGIMAMGFVGYRNRDYYEKVKTQLGNPDGKRYRRMKK</sequence>
<feature type="compositionally biased region" description="Low complexity" evidence="1">
    <location>
        <begin position="854"/>
        <end position="866"/>
    </location>
</feature>
<accession>A0A1I4U8X8</accession>
<keyword evidence="2" id="KW-1133">Transmembrane helix</keyword>
<feature type="domain" description="Cadherin" evidence="3">
    <location>
        <begin position="418"/>
        <end position="585"/>
    </location>
</feature>
<evidence type="ECO:0000256" key="1">
    <source>
        <dbReference type="SAM" id="MobiDB-lite"/>
    </source>
</evidence>
<dbReference type="PROSITE" id="PS50268">
    <property type="entry name" value="CADHERIN_2"/>
    <property type="match status" value="3"/>
</dbReference>
<keyword evidence="2" id="KW-0812">Transmembrane</keyword>
<feature type="transmembrane region" description="Helical" evidence="2">
    <location>
        <begin position="1079"/>
        <end position="1098"/>
    </location>
</feature>
<dbReference type="InterPro" id="IPR026453">
    <property type="entry name" value="PGF_pre_PGF"/>
</dbReference>
<dbReference type="SUPFAM" id="SSF49313">
    <property type="entry name" value="Cadherin-like"/>
    <property type="match status" value="6"/>
</dbReference>
<evidence type="ECO:0000313" key="4">
    <source>
        <dbReference type="EMBL" id="SFM85412.1"/>
    </source>
</evidence>
<dbReference type="InterPro" id="IPR013783">
    <property type="entry name" value="Ig-like_fold"/>
</dbReference>
<dbReference type="Proteomes" id="UP000198535">
    <property type="component" value="Unassembled WGS sequence"/>
</dbReference>
<dbReference type="InterPro" id="IPR002126">
    <property type="entry name" value="Cadherin-like_dom"/>
</dbReference>
<keyword evidence="5" id="KW-1185">Reference proteome</keyword>
<dbReference type="AlphaFoldDB" id="A0A1I4U8X8"/>
<dbReference type="GO" id="GO:0007156">
    <property type="term" value="P:homophilic cell adhesion via plasma membrane adhesion molecules"/>
    <property type="evidence" value="ECO:0007669"/>
    <property type="project" value="InterPro"/>
</dbReference>
<dbReference type="EMBL" id="FOUJ01000006">
    <property type="protein sequence ID" value="SFM85412.1"/>
    <property type="molecule type" value="Genomic_DNA"/>
</dbReference>
<protein>
    <submittedName>
        <fullName evidence="4">PGF-pre-PGF domain-containing protein</fullName>
    </submittedName>
</protein>
<organism evidence="4 5">
    <name type="scientific">Methanolobus profundi</name>
    <dbReference type="NCBI Taxonomy" id="487685"/>
    <lineage>
        <taxon>Archaea</taxon>
        <taxon>Methanobacteriati</taxon>
        <taxon>Methanobacteriota</taxon>
        <taxon>Stenosarchaea group</taxon>
        <taxon>Methanomicrobia</taxon>
        <taxon>Methanosarcinales</taxon>
        <taxon>Methanosarcinaceae</taxon>
        <taxon>Methanolobus</taxon>
    </lineage>
</organism>
<dbReference type="STRING" id="487685.SAMN04488696_2634"/>
<evidence type="ECO:0000256" key="2">
    <source>
        <dbReference type="SAM" id="Phobius"/>
    </source>
</evidence>
<dbReference type="GO" id="GO:0016020">
    <property type="term" value="C:membrane"/>
    <property type="evidence" value="ECO:0007669"/>
    <property type="project" value="InterPro"/>
</dbReference>
<dbReference type="OrthoDB" id="137612at2157"/>
<dbReference type="RefSeq" id="WP_177188069.1">
    <property type="nucleotide sequence ID" value="NZ_FOUJ01000006.1"/>
</dbReference>
<evidence type="ECO:0000313" key="5">
    <source>
        <dbReference type="Proteomes" id="UP000198535"/>
    </source>
</evidence>
<dbReference type="InterPro" id="IPR015919">
    <property type="entry name" value="Cadherin-like_sf"/>
</dbReference>
<reference evidence="5" key="1">
    <citation type="submission" date="2016-10" db="EMBL/GenBank/DDBJ databases">
        <authorList>
            <person name="Varghese N."/>
            <person name="Submissions S."/>
        </authorList>
    </citation>
    <scope>NUCLEOTIDE SEQUENCE [LARGE SCALE GENOMIC DNA]</scope>
    <source>
        <strain evidence="5">Mob M</strain>
    </source>
</reference>
<dbReference type="InterPro" id="IPR006644">
    <property type="entry name" value="Cadg"/>
</dbReference>
<dbReference type="NCBIfam" id="NF012211">
    <property type="entry name" value="tand_rpt_95"/>
    <property type="match status" value="2"/>
</dbReference>
<evidence type="ECO:0000259" key="3">
    <source>
        <dbReference type="PROSITE" id="PS50268"/>
    </source>
</evidence>
<gene>
    <name evidence="4" type="ORF">SAMN04488696_2634</name>
</gene>
<feature type="domain" description="Cadherin" evidence="3">
    <location>
        <begin position="143"/>
        <end position="223"/>
    </location>
</feature>
<dbReference type="Pfam" id="PF17963">
    <property type="entry name" value="Big_9"/>
    <property type="match status" value="3"/>
</dbReference>
<name>A0A1I4U8X8_9EURY</name>
<dbReference type="Pfam" id="PF05345">
    <property type="entry name" value="He_PIG"/>
    <property type="match status" value="4"/>
</dbReference>
<dbReference type="GO" id="GO:0005509">
    <property type="term" value="F:calcium ion binding"/>
    <property type="evidence" value="ECO:0007669"/>
    <property type="project" value="InterPro"/>
</dbReference>
<dbReference type="NCBIfam" id="TIGR04213">
    <property type="entry name" value="PGF_pre_PGF"/>
    <property type="match status" value="1"/>
</dbReference>
<feature type="region of interest" description="Disordered" evidence="1">
    <location>
        <begin position="854"/>
        <end position="879"/>
    </location>
</feature>
<feature type="non-terminal residue" evidence="4">
    <location>
        <position position="1"/>
    </location>
</feature>
<feature type="domain" description="Cadherin" evidence="3">
    <location>
        <begin position="585"/>
        <end position="679"/>
    </location>
</feature>
<proteinExistence type="predicted"/>
<dbReference type="Gene3D" id="2.60.40.10">
    <property type="entry name" value="Immunoglobulins"/>
    <property type="match status" value="7"/>
</dbReference>
<feature type="compositionally biased region" description="Gly residues" evidence="1">
    <location>
        <begin position="867"/>
        <end position="877"/>
    </location>
</feature>
<keyword evidence="2" id="KW-0472">Membrane</keyword>